<keyword evidence="3 5" id="KW-0328">Glycosyltransferase</keyword>
<evidence type="ECO:0000256" key="4">
    <source>
        <dbReference type="ARBA" id="ARBA00022679"/>
    </source>
</evidence>
<organism evidence="7 10">
    <name type="scientific">Medicago truncatula</name>
    <name type="common">Barrel medic</name>
    <name type="synonym">Medicago tribuloides</name>
    <dbReference type="NCBI Taxonomy" id="3880"/>
    <lineage>
        <taxon>Eukaryota</taxon>
        <taxon>Viridiplantae</taxon>
        <taxon>Streptophyta</taxon>
        <taxon>Embryophyta</taxon>
        <taxon>Tracheophyta</taxon>
        <taxon>Spermatophyta</taxon>
        <taxon>Magnoliopsida</taxon>
        <taxon>eudicotyledons</taxon>
        <taxon>Gunneridae</taxon>
        <taxon>Pentapetalae</taxon>
        <taxon>rosids</taxon>
        <taxon>fabids</taxon>
        <taxon>Fabales</taxon>
        <taxon>Fabaceae</taxon>
        <taxon>Papilionoideae</taxon>
        <taxon>50 kb inversion clade</taxon>
        <taxon>NPAAA clade</taxon>
        <taxon>Hologalegina</taxon>
        <taxon>IRL clade</taxon>
        <taxon>Trifolieae</taxon>
        <taxon>Medicago</taxon>
    </lineage>
</organism>
<dbReference type="SUPFAM" id="SSF53448">
    <property type="entry name" value="Nucleotide-diphospho-sugar transferases"/>
    <property type="match status" value="1"/>
</dbReference>
<evidence type="ECO:0000313" key="10">
    <source>
        <dbReference type="Proteomes" id="UP000002051"/>
    </source>
</evidence>
<keyword evidence="4 8" id="KW-0808">Transferase</keyword>
<reference evidence="9" key="3">
    <citation type="submission" date="2015-04" db="UniProtKB">
        <authorList>
            <consortium name="EnsemblPlants"/>
        </authorList>
    </citation>
    <scope>IDENTIFICATION</scope>
    <source>
        <strain evidence="9">cv. Jemalong A17</strain>
    </source>
</reference>
<dbReference type="GO" id="GO:0071555">
    <property type="term" value="P:cell wall organization"/>
    <property type="evidence" value="ECO:0007669"/>
    <property type="project" value="UniProtKB-KW"/>
</dbReference>
<dbReference type="AlphaFoldDB" id="A0A072U2E1"/>
<dbReference type="Proteomes" id="UP000265566">
    <property type="component" value="Chromosome 7"/>
</dbReference>
<dbReference type="EMBL" id="PSQE01000007">
    <property type="protein sequence ID" value="RHN48152.1"/>
    <property type="molecule type" value="Genomic_DNA"/>
</dbReference>
<dbReference type="Pfam" id="PF25557">
    <property type="entry name" value="GAUT_1"/>
    <property type="match status" value="1"/>
</dbReference>
<dbReference type="InterPro" id="IPR002495">
    <property type="entry name" value="Glyco_trans_8"/>
</dbReference>
<feature type="compositionally biased region" description="Basic and acidic residues" evidence="6">
    <location>
        <begin position="143"/>
        <end position="162"/>
    </location>
</feature>
<dbReference type="OrthoDB" id="411524at2759"/>
<evidence type="ECO:0000313" key="7">
    <source>
        <dbReference type="EMBL" id="KEH23859.1"/>
    </source>
</evidence>
<evidence type="ECO:0000256" key="5">
    <source>
        <dbReference type="RuleBase" id="RU362027"/>
    </source>
</evidence>
<dbReference type="HOGENOM" id="CLU_010770_2_1_1"/>
<dbReference type="EMBL" id="CM001223">
    <property type="protein sequence ID" value="KEH23859.1"/>
    <property type="molecule type" value="Genomic_DNA"/>
</dbReference>
<evidence type="ECO:0000256" key="2">
    <source>
        <dbReference type="ARBA" id="ARBA00006351"/>
    </source>
</evidence>
<protein>
    <recommendedName>
        <fullName evidence="5">Hexosyltransferase</fullName>
        <ecNumber evidence="5">2.4.1.-</ecNumber>
    </recommendedName>
</protein>
<reference evidence="7 10" key="2">
    <citation type="journal article" date="2014" name="BMC Genomics">
        <title>An improved genome release (version Mt4.0) for the model legume Medicago truncatula.</title>
        <authorList>
            <person name="Tang H."/>
            <person name="Krishnakumar V."/>
            <person name="Bidwell S."/>
            <person name="Rosen B."/>
            <person name="Chan A."/>
            <person name="Zhou S."/>
            <person name="Gentzbittel L."/>
            <person name="Childs K.L."/>
            <person name="Yandell M."/>
            <person name="Gundlach H."/>
            <person name="Mayer K.F."/>
            <person name="Schwartz D.C."/>
            <person name="Town C.D."/>
        </authorList>
    </citation>
    <scope>GENOME REANNOTATION</scope>
    <source>
        <strain evidence="7">A17</strain>
        <strain evidence="9 10">cv. Jemalong A17</strain>
    </source>
</reference>
<name>A0A072U2E1_MEDTR</name>
<dbReference type="Proteomes" id="UP000002051">
    <property type="component" value="Unassembled WGS sequence"/>
</dbReference>
<dbReference type="Gramene" id="rna42839">
    <property type="protein sequence ID" value="RHN48152.1"/>
    <property type="gene ID" value="gene42839"/>
</dbReference>
<evidence type="ECO:0000256" key="1">
    <source>
        <dbReference type="ARBA" id="ARBA00004877"/>
    </source>
</evidence>
<comment type="subcellular location">
    <subcellularLocation>
        <location evidence="5">Golgi apparatus membrane</location>
        <topology evidence="5">Single-pass type II membrane protein</topology>
    </subcellularLocation>
</comment>
<dbReference type="EnsemblPlants" id="KEH23859">
    <property type="protein sequence ID" value="KEH23859"/>
    <property type="gene ID" value="MTR_7g096160"/>
</dbReference>
<dbReference type="PANTHER" id="PTHR32116:SF0">
    <property type="entry name" value="GALACTURONOSYLTRANSFERASE 6-RELATED"/>
    <property type="match status" value="1"/>
</dbReference>
<feature type="region of interest" description="Disordered" evidence="6">
    <location>
        <begin position="59"/>
        <end position="106"/>
    </location>
</feature>
<accession>A0A072U2E1</accession>
<dbReference type="GO" id="GO:0000139">
    <property type="term" value="C:Golgi membrane"/>
    <property type="evidence" value="ECO:0007669"/>
    <property type="project" value="UniProtKB-SubCell"/>
</dbReference>
<dbReference type="GO" id="GO:0047262">
    <property type="term" value="F:polygalacturonate 4-alpha-galacturonosyltransferase activity"/>
    <property type="evidence" value="ECO:0007669"/>
    <property type="project" value="InterPro"/>
</dbReference>
<keyword evidence="5" id="KW-0961">Cell wall biogenesis/degradation</keyword>
<dbReference type="InterPro" id="IPR029044">
    <property type="entry name" value="Nucleotide-diphossugar_trans"/>
</dbReference>
<evidence type="ECO:0000256" key="6">
    <source>
        <dbReference type="SAM" id="MobiDB-lite"/>
    </source>
</evidence>
<sequence>MKQSQRWQRTLILCLLSLSVVTPIVFVSRRLQVLTRDGRREFLDDLSGVKYRTDPLKLNSIEQEDSEELEEPKQVVYKENDVGTTLSDGSENSNDSEESKIEGTRNNLLEKNVSEFDHDEAQQKGLSSTDETQDLEPQQKILASKDDTQDQEAWHKGLSSTDRDQKKFNITVTDNQIIQTRSQRKTDENIKLKEKQSGLAVNRHHQISRHQSRRVTNQTVMEIKDQIIRARAYLGFAPPNSNSHLVKELKLRIREMERAVGEATKDSDLSRSALQKMRHMEASLSKANRAYPDCTAMAAKLRAMNHNAEEQVRSQQHEVTHLAHLAARTTPKGLHCLSMQLTADYFALSLEERKLPNENKIHDTELYHYAVFSDNVLACGVVVNSTVSNAKEQEKLVFHIVTNSLNFPAISMWFLLNPSGKATVHVQNIDNFEWLSKYNTFKKQNSSDPRYTSELNYLRFYLPNIFPTLNKILLFDHDVVVQQDLSTLWNINMNRKVIAGVGTCQEGETSFRRMDMFINFSDPYIVKRFDVNACTWAFGMNLFDLQQWRQHNLTGVYHKYLQRGSNMPLFNTGSLPLGWLTFYNKIMILDRRWHILGLGYDSGIDTNKIEQAAVIHYDGIRKPWMDIGLGRYKSYWSKFMKFDHPLLRRCNIQA</sequence>
<feature type="region of interest" description="Disordered" evidence="6">
    <location>
        <begin position="142"/>
        <end position="162"/>
    </location>
</feature>
<evidence type="ECO:0000313" key="9">
    <source>
        <dbReference type="EnsemblPlants" id="KEH23859"/>
    </source>
</evidence>
<dbReference type="Pfam" id="PF01501">
    <property type="entry name" value="Glyco_transf_8"/>
    <property type="match status" value="1"/>
</dbReference>
<dbReference type="GO" id="GO:0045489">
    <property type="term" value="P:pectin biosynthetic process"/>
    <property type="evidence" value="ECO:0007669"/>
    <property type="project" value="UniProtKB-UniPathway"/>
</dbReference>
<dbReference type="EC" id="2.4.1.-" evidence="5"/>
<proteinExistence type="inferred from homology"/>
<keyword evidence="10" id="KW-1185">Reference proteome</keyword>
<comment type="similarity">
    <text evidence="2 5">Belongs to the glycosyltransferase 8 family.</text>
</comment>
<dbReference type="InterPro" id="IPR029993">
    <property type="entry name" value="GAUT"/>
</dbReference>
<feature type="compositionally biased region" description="Basic and acidic residues" evidence="6">
    <location>
        <begin position="71"/>
        <end position="81"/>
    </location>
</feature>
<comment type="pathway">
    <text evidence="1 5">Glycan metabolism; pectin biosynthesis.</text>
</comment>
<evidence type="ECO:0000256" key="3">
    <source>
        <dbReference type="ARBA" id="ARBA00022676"/>
    </source>
</evidence>
<evidence type="ECO:0000313" key="8">
    <source>
        <dbReference type="EMBL" id="RHN48152.1"/>
    </source>
</evidence>
<dbReference type="Gene3D" id="3.90.550.10">
    <property type="entry name" value="Spore Coat Polysaccharide Biosynthesis Protein SpsA, Chain A"/>
    <property type="match status" value="1"/>
</dbReference>
<reference evidence="7 10" key="1">
    <citation type="journal article" date="2011" name="Nature">
        <title>The Medicago genome provides insight into the evolution of rhizobial symbioses.</title>
        <authorList>
            <person name="Young N.D."/>
            <person name="Debelle F."/>
            <person name="Oldroyd G.E."/>
            <person name="Geurts R."/>
            <person name="Cannon S.B."/>
            <person name="Udvardi M.K."/>
            <person name="Benedito V.A."/>
            <person name="Mayer K.F."/>
            <person name="Gouzy J."/>
            <person name="Schoof H."/>
            <person name="Van de Peer Y."/>
            <person name="Proost S."/>
            <person name="Cook D.R."/>
            <person name="Meyers B.C."/>
            <person name="Spannagl M."/>
            <person name="Cheung F."/>
            <person name="De Mita S."/>
            <person name="Krishnakumar V."/>
            <person name="Gundlach H."/>
            <person name="Zhou S."/>
            <person name="Mudge J."/>
            <person name="Bharti A.K."/>
            <person name="Murray J.D."/>
            <person name="Naoumkina M.A."/>
            <person name="Rosen B."/>
            <person name="Silverstein K.A."/>
            <person name="Tang H."/>
            <person name="Rombauts S."/>
            <person name="Zhao P.X."/>
            <person name="Zhou P."/>
            <person name="Barbe V."/>
            <person name="Bardou P."/>
            <person name="Bechner M."/>
            <person name="Bellec A."/>
            <person name="Berger A."/>
            <person name="Berges H."/>
            <person name="Bidwell S."/>
            <person name="Bisseling T."/>
            <person name="Choisne N."/>
            <person name="Couloux A."/>
            <person name="Denny R."/>
            <person name="Deshpande S."/>
            <person name="Dai X."/>
            <person name="Doyle J.J."/>
            <person name="Dudez A.M."/>
            <person name="Farmer A.D."/>
            <person name="Fouteau S."/>
            <person name="Franken C."/>
            <person name="Gibelin C."/>
            <person name="Gish J."/>
            <person name="Goldstein S."/>
            <person name="Gonzalez A.J."/>
            <person name="Green P.J."/>
            <person name="Hallab A."/>
            <person name="Hartog M."/>
            <person name="Hua A."/>
            <person name="Humphray S.J."/>
            <person name="Jeong D.H."/>
            <person name="Jing Y."/>
            <person name="Jocker A."/>
            <person name="Kenton S.M."/>
            <person name="Kim D.J."/>
            <person name="Klee K."/>
            <person name="Lai H."/>
            <person name="Lang C."/>
            <person name="Lin S."/>
            <person name="Macmil S.L."/>
            <person name="Magdelenat G."/>
            <person name="Matthews L."/>
            <person name="McCorrison J."/>
            <person name="Monaghan E.L."/>
            <person name="Mun J.H."/>
            <person name="Najar F.Z."/>
            <person name="Nicholson C."/>
            <person name="Noirot C."/>
            <person name="O'Bleness M."/>
            <person name="Paule C.R."/>
            <person name="Poulain J."/>
            <person name="Prion F."/>
            <person name="Qin B."/>
            <person name="Qu C."/>
            <person name="Retzel E.F."/>
            <person name="Riddle C."/>
            <person name="Sallet E."/>
            <person name="Samain S."/>
            <person name="Samson N."/>
            <person name="Sanders I."/>
            <person name="Saurat O."/>
            <person name="Scarpelli C."/>
            <person name="Schiex T."/>
            <person name="Segurens B."/>
            <person name="Severin A.J."/>
            <person name="Sherrier D.J."/>
            <person name="Shi R."/>
            <person name="Sims S."/>
            <person name="Singer S.R."/>
            <person name="Sinharoy S."/>
            <person name="Sterck L."/>
            <person name="Viollet A."/>
            <person name="Wang B.B."/>
            <person name="Wang K."/>
            <person name="Wang M."/>
            <person name="Wang X."/>
            <person name="Warfsmann J."/>
            <person name="Weissenbach J."/>
            <person name="White D.D."/>
            <person name="White J.D."/>
            <person name="Wiley G.B."/>
            <person name="Wincker P."/>
            <person name="Xing Y."/>
            <person name="Yang L."/>
            <person name="Yao Z."/>
            <person name="Ying F."/>
            <person name="Zhai J."/>
            <person name="Zhou L."/>
            <person name="Zuber A."/>
            <person name="Denarie J."/>
            <person name="Dixon R.A."/>
            <person name="May G.D."/>
            <person name="Schwartz D.C."/>
            <person name="Rogers J."/>
            <person name="Quetier F."/>
            <person name="Town C.D."/>
            <person name="Roe B.A."/>
        </authorList>
    </citation>
    <scope>NUCLEOTIDE SEQUENCE [LARGE SCALE GENOMIC DNA]</scope>
    <source>
        <strain evidence="7">A17</strain>
        <strain evidence="9 10">cv. Jemalong A17</strain>
    </source>
</reference>
<dbReference type="KEGG" id="mtr:25499203"/>
<gene>
    <name evidence="9" type="primary">25499203</name>
    <name evidence="7" type="ordered locus">MTR_7g096160</name>
    <name evidence="8" type="ORF">MtrunA17_Chr7g0260711</name>
</gene>
<reference evidence="8" key="4">
    <citation type="journal article" date="2018" name="Nat. Plants">
        <title>Whole-genome landscape of Medicago truncatula symbiotic genes.</title>
        <authorList>
            <person name="Pecrix Y."/>
            <person name="Gamas P."/>
            <person name="Carrere S."/>
        </authorList>
    </citation>
    <scope>NUCLEOTIDE SEQUENCE</scope>
    <source>
        <tissue evidence="8">Leaves</tissue>
    </source>
</reference>
<dbReference type="STRING" id="3880.A0A072U2E1"/>
<keyword evidence="5" id="KW-0333">Golgi apparatus</keyword>
<dbReference type="PANTHER" id="PTHR32116">
    <property type="entry name" value="GALACTURONOSYLTRANSFERASE 4-RELATED"/>
    <property type="match status" value="1"/>
</dbReference>
<dbReference type="UniPathway" id="UPA00845"/>